<evidence type="ECO:0000256" key="3">
    <source>
        <dbReference type="ARBA" id="ARBA00023163"/>
    </source>
</evidence>
<protein>
    <recommendedName>
        <fullName evidence="6">Zn(2)-C6 fungal-type domain-containing protein</fullName>
    </recommendedName>
</protein>
<evidence type="ECO:0000256" key="4">
    <source>
        <dbReference type="ARBA" id="ARBA00023242"/>
    </source>
</evidence>
<dbReference type="EMBL" id="JBFXLT010000001">
    <property type="protein sequence ID" value="KAL2822917.1"/>
    <property type="molecule type" value="Genomic_DNA"/>
</dbReference>
<dbReference type="InterPro" id="IPR001138">
    <property type="entry name" value="Zn2Cys6_DnaBD"/>
</dbReference>
<evidence type="ECO:0000259" key="6">
    <source>
        <dbReference type="PROSITE" id="PS50048"/>
    </source>
</evidence>
<organism evidence="7 8">
    <name type="scientific">Aspergillus granulosus</name>
    <dbReference type="NCBI Taxonomy" id="176169"/>
    <lineage>
        <taxon>Eukaryota</taxon>
        <taxon>Fungi</taxon>
        <taxon>Dikarya</taxon>
        <taxon>Ascomycota</taxon>
        <taxon>Pezizomycotina</taxon>
        <taxon>Eurotiomycetes</taxon>
        <taxon>Eurotiomycetidae</taxon>
        <taxon>Eurotiales</taxon>
        <taxon>Aspergillaceae</taxon>
        <taxon>Aspergillus</taxon>
        <taxon>Aspergillus subgen. Nidulantes</taxon>
    </lineage>
</organism>
<keyword evidence="8" id="KW-1185">Reference proteome</keyword>
<evidence type="ECO:0000256" key="2">
    <source>
        <dbReference type="ARBA" id="ARBA00023125"/>
    </source>
</evidence>
<name>A0ABR4I5J8_9EURO</name>
<keyword evidence="2" id="KW-0238">DNA-binding</keyword>
<dbReference type="CDD" id="cd00067">
    <property type="entry name" value="GAL4"/>
    <property type="match status" value="1"/>
</dbReference>
<evidence type="ECO:0000256" key="1">
    <source>
        <dbReference type="ARBA" id="ARBA00023015"/>
    </source>
</evidence>
<dbReference type="PROSITE" id="PS00463">
    <property type="entry name" value="ZN2_CY6_FUNGAL_1"/>
    <property type="match status" value="1"/>
</dbReference>
<dbReference type="Proteomes" id="UP001610334">
    <property type="component" value="Unassembled WGS sequence"/>
</dbReference>
<reference evidence="7 8" key="1">
    <citation type="submission" date="2024-07" db="EMBL/GenBank/DDBJ databases">
        <title>Section-level genome sequencing and comparative genomics of Aspergillus sections Usti and Cavernicolus.</title>
        <authorList>
            <consortium name="Lawrence Berkeley National Laboratory"/>
            <person name="Nybo J.L."/>
            <person name="Vesth T.C."/>
            <person name="Theobald S."/>
            <person name="Frisvad J.C."/>
            <person name="Larsen T.O."/>
            <person name="Kjaerboelling I."/>
            <person name="Rothschild-Mancinelli K."/>
            <person name="Lyhne E.K."/>
            <person name="Kogle M.E."/>
            <person name="Barry K."/>
            <person name="Clum A."/>
            <person name="Na H."/>
            <person name="Ledsgaard L."/>
            <person name="Lin J."/>
            <person name="Lipzen A."/>
            <person name="Kuo A."/>
            <person name="Riley R."/>
            <person name="Mondo S."/>
            <person name="Labutti K."/>
            <person name="Haridas S."/>
            <person name="Pangalinan J."/>
            <person name="Salamov A.A."/>
            <person name="Simmons B.A."/>
            <person name="Magnuson J.K."/>
            <person name="Chen J."/>
            <person name="Drula E."/>
            <person name="Henrissat B."/>
            <person name="Wiebenga A."/>
            <person name="Lubbers R.J."/>
            <person name="Gomes A.C."/>
            <person name="Makela M.R."/>
            <person name="Stajich J."/>
            <person name="Grigoriev I.V."/>
            <person name="Mortensen U.H."/>
            <person name="De Vries R.P."/>
            <person name="Baker S.E."/>
            <person name="Andersen M.R."/>
        </authorList>
    </citation>
    <scope>NUCLEOTIDE SEQUENCE [LARGE SCALE GENOMIC DNA]</scope>
    <source>
        <strain evidence="7 8">CBS 588.65</strain>
    </source>
</reference>
<accession>A0ABR4I5J8</accession>
<evidence type="ECO:0000256" key="5">
    <source>
        <dbReference type="SAM" id="MobiDB-lite"/>
    </source>
</evidence>
<sequence length="409" mass="45826">MFLHFKVGRARGMARKPHKKSRNGCAECKRRHVKCDESRPTCGNCNISQRECSYTSMISEARILLEQFPRTRRAAATANNRIRHDSPSSSNAGGSMDSPSVNRLHLELFHHFVSGLSVSLGLNRIVSGSRGISLMGSMLAAPYLVDQILAFSALHLSIVRPDQENHYKYHADQLQMHAISSFNSSKLEVNPDNCLPMFIFASCLANHTLCEKLIFRADNFDTFLDDFIQCLHLHRGIRAITSQSWHFLLETPLKSVLEEGGQVLDEGPPGSECLELLSLVDTSIADCATRNTYRQAIESLQKAINGNRLLTSEMSTIGPVASWPVMIAPEYIDRLTERCPEALVILAHYAALLHIHGKIWIFGDSGRYIVHSVNSYLGHSWEHWLRWPNKVLQDYSEGPCLADAVSKDS</sequence>
<dbReference type="PANTHER" id="PTHR47784:SF4">
    <property type="entry name" value="ZN(II)2CYS6 TRANSCRIPTION FACTOR (EUROFUNG)"/>
    <property type="match status" value="1"/>
</dbReference>
<keyword evidence="1" id="KW-0805">Transcription regulation</keyword>
<proteinExistence type="predicted"/>
<dbReference type="InterPro" id="IPR036864">
    <property type="entry name" value="Zn2-C6_fun-type_DNA-bd_sf"/>
</dbReference>
<dbReference type="InterPro" id="IPR053157">
    <property type="entry name" value="Sterol_Uptake_Regulator"/>
</dbReference>
<evidence type="ECO:0000313" key="7">
    <source>
        <dbReference type="EMBL" id="KAL2822917.1"/>
    </source>
</evidence>
<evidence type="ECO:0000313" key="8">
    <source>
        <dbReference type="Proteomes" id="UP001610334"/>
    </source>
</evidence>
<keyword evidence="3" id="KW-0804">Transcription</keyword>
<feature type="domain" description="Zn(2)-C6 fungal-type" evidence="6">
    <location>
        <begin position="24"/>
        <end position="54"/>
    </location>
</feature>
<dbReference type="PROSITE" id="PS50048">
    <property type="entry name" value="ZN2_CY6_FUNGAL_2"/>
    <property type="match status" value="1"/>
</dbReference>
<dbReference type="SMART" id="SM00066">
    <property type="entry name" value="GAL4"/>
    <property type="match status" value="1"/>
</dbReference>
<dbReference type="Gene3D" id="4.10.240.10">
    <property type="entry name" value="Zn(2)-C6 fungal-type DNA-binding domain"/>
    <property type="match status" value="1"/>
</dbReference>
<gene>
    <name evidence="7" type="ORF">BJX63DRAFT_1450</name>
</gene>
<dbReference type="Pfam" id="PF00172">
    <property type="entry name" value="Zn_clus"/>
    <property type="match status" value="1"/>
</dbReference>
<dbReference type="SUPFAM" id="SSF57701">
    <property type="entry name" value="Zn2/Cys6 DNA-binding domain"/>
    <property type="match status" value="1"/>
</dbReference>
<feature type="region of interest" description="Disordered" evidence="5">
    <location>
        <begin position="75"/>
        <end position="98"/>
    </location>
</feature>
<dbReference type="PANTHER" id="PTHR47784">
    <property type="entry name" value="STEROL UPTAKE CONTROL PROTEIN 2"/>
    <property type="match status" value="1"/>
</dbReference>
<comment type="caution">
    <text evidence="7">The sequence shown here is derived from an EMBL/GenBank/DDBJ whole genome shotgun (WGS) entry which is preliminary data.</text>
</comment>
<feature type="compositionally biased region" description="Polar residues" evidence="5">
    <location>
        <begin position="87"/>
        <end position="98"/>
    </location>
</feature>
<keyword evidence="4" id="KW-0539">Nucleus</keyword>